<gene>
    <name evidence="1" type="ORF">I5L79_16185</name>
</gene>
<sequence>MKALAPKSAPLFAPRLTAFGCIDWPAVMETYEFTFIGLCSDPDRRGCYGQPFIEDAQAAPYQGLPFVSGFNTEDDRSLNELLHELRLVEQHPERVEKLMTQPQREFLGTWVPVDLPVEFRCLYANMTLAERQQLFLRDLIQATRQRIYHQRLNAAERVQQQNTQCRRQQESNSYWAKVDANRELSRQVRSKLQRQSGYTLTFHQPAEQLDLFVSQAA</sequence>
<dbReference type="EMBL" id="JADWYK010000010">
    <property type="protein sequence ID" value="MBG8555093.1"/>
    <property type="molecule type" value="Genomic_DNA"/>
</dbReference>
<accession>A0ABS0L4R2</accession>
<comment type="caution">
    <text evidence="1">The sequence shown here is derived from an EMBL/GenBank/DDBJ whole genome shotgun (WGS) entry which is preliminary data.</text>
</comment>
<name>A0ABS0L4R2_9BACT</name>
<organism evidence="1 2">
    <name type="scientific">Hymenobacter guriensis</name>
    <dbReference type="NCBI Taxonomy" id="2793065"/>
    <lineage>
        <taxon>Bacteria</taxon>
        <taxon>Pseudomonadati</taxon>
        <taxon>Bacteroidota</taxon>
        <taxon>Cytophagia</taxon>
        <taxon>Cytophagales</taxon>
        <taxon>Hymenobacteraceae</taxon>
        <taxon>Hymenobacter</taxon>
    </lineage>
</organism>
<dbReference type="Proteomes" id="UP000601099">
    <property type="component" value="Unassembled WGS sequence"/>
</dbReference>
<reference evidence="1 2" key="1">
    <citation type="submission" date="2020-11" db="EMBL/GenBank/DDBJ databases">
        <title>Hymenobacter sp.</title>
        <authorList>
            <person name="Kim M.K."/>
        </authorList>
    </citation>
    <scope>NUCLEOTIDE SEQUENCE [LARGE SCALE GENOMIC DNA]</scope>
    <source>
        <strain evidence="1 2">BT594</strain>
    </source>
</reference>
<dbReference type="RefSeq" id="WP_196956110.1">
    <property type="nucleotide sequence ID" value="NZ_JADWYK010000010.1"/>
</dbReference>
<keyword evidence="2" id="KW-1185">Reference proteome</keyword>
<protein>
    <submittedName>
        <fullName evidence="1">Uncharacterized protein</fullName>
    </submittedName>
</protein>
<evidence type="ECO:0000313" key="1">
    <source>
        <dbReference type="EMBL" id="MBG8555093.1"/>
    </source>
</evidence>
<proteinExistence type="predicted"/>
<evidence type="ECO:0000313" key="2">
    <source>
        <dbReference type="Proteomes" id="UP000601099"/>
    </source>
</evidence>